<organism evidence="11 12">
    <name type="scientific">Tetranychus urticae</name>
    <name type="common">Two-spotted spider mite</name>
    <dbReference type="NCBI Taxonomy" id="32264"/>
    <lineage>
        <taxon>Eukaryota</taxon>
        <taxon>Metazoa</taxon>
        <taxon>Ecdysozoa</taxon>
        <taxon>Arthropoda</taxon>
        <taxon>Chelicerata</taxon>
        <taxon>Arachnida</taxon>
        <taxon>Acari</taxon>
        <taxon>Acariformes</taxon>
        <taxon>Trombidiformes</taxon>
        <taxon>Prostigmata</taxon>
        <taxon>Eleutherengona</taxon>
        <taxon>Raphignathae</taxon>
        <taxon>Tetranychoidea</taxon>
        <taxon>Tetranychidae</taxon>
        <taxon>Tetranychus</taxon>
    </lineage>
</organism>
<dbReference type="HOGENOM" id="CLU_000604_57_6_1"/>
<evidence type="ECO:0000259" key="10">
    <source>
        <dbReference type="PROSITE" id="PS50893"/>
    </source>
</evidence>
<dbReference type="EnsemblMetazoa" id="tetur03g04350.1">
    <property type="protein sequence ID" value="tetur03g04350.1"/>
    <property type="gene ID" value="tetur03g04350"/>
</dbReference>
<dbReference type="OMA" id="ASSAICY"/>
<dbReference type="Gene3D" id="3.40.50.300">
    <property type="entry name" value="P-loop containing nucleotide triphosphate hydrolases"/>
    <property type="match status" value="1"/>
</dbReference>
<feature type="transmembrane region" description="Helical" evidence="9">
    <location>
        <begin position="664"/>
        <end position="681"/>
    </location>
</feature>
<dbReference type="InterPro" id="IPR050352">
    <property type="entry name" value="ABCG_transporters"/>
</dbReference>
<evidence type="ECO:0000256" key="9">
    <source>
        <dbReference type="SAM" id="Phobius"/>
    </source>
</evidence>
<gene>
    <name evidence="11" type="primary">107359161</name>
</gene>
<feature type="transmembrane region" description="Helical" evidence="9">
    <location>
        <begin position="457"/>
        <end position="483"/>
    </location>
</feature>
<dbReference type="AlphaFoldDB" id="T1JZL3"/>
<dbReference type="Proteomes" id="UP000015104">
    <property type="component" value="Unassembled WGS sequence"/>
</dbReference>
<dbReference type="SUPFAM" id="SSF52540">
    <property type="entry name" value="P-loop containing nucleoside triphosphate hydrolases"/>
    <property type="match status" value="1"/>
</dbReference>
<evidence type="ECO:0000256" key="2">
    <source>
        <dbReference type="ARBA" id="ARBA00005814"/>
    </source>
</evidence>
<dbReference type="GO" id="GO:0016887">
    <property type="term" value="F:ATP hydrolysis activity"/>
    <property type="evidence" value="ECO:0007669"/>
    <property type="project" value="InterPro"/>
</dbReference>
<keyword evidence="6" id="KW-0067">ATP-binding</keyword>
<dbReference type="InterPro" id="IPR013525">
    <property type="entry name" value="ABC2_TM"/>
</dbReference>
<accession>T1JZL3</accession>
<evidence type="ECO:0000313" key="11">
    <source>
        <dbReference type="EnsemblMetazoa" id="tetur03g04350.1"/>
    </source>
</evidence>
<sequence length="687" mass="77229">MTIHDKSMENYLMNSSSTIDLSDSFTVTWSSLTYRCYPTAMQRLTNSVKGDRSTFGCKTILQNCNGSFRSGRLTAIMGPSGSGKSTLLECLAGVRKVDQVDNIRLHGPISHVSLSFIPQQDQLFERLTVREVMTYAARLHFVSRQKTDYGKIKTEIDQILTQLNIFDCVDQIIENLSGGQKGRLSIAQELIASPEIIMMDEPTSGLDSSSSYSLIELLVKLASSLSIAIVITIHQPSARLFNLLQDVYMFSYNGKFMFEGKPDQVTSTLNAVGIKFDSFNNPADVLLDVANGEYGIEVIETLTKKVSNKNNQSYPWKKDKPLASCLMNYRGAFKDHLCILISRQCLISIRDRLSILLKYSVAISLALLVGISYYNIGKSDGCLTEQIRTWLNLDKIGRLFERITESSNKTRDHVGAFFFLFVFISITAALSPAAALPFYAKAIRKECSNNWYGRTSFIVAFIIADLPFLILSVTLSYAIFFILSNQPLDRFFSSLFIYILAAMNTQARGVIFGSLFIDNMLSSVLLSPNSTIYDTLLSGFLIRIKELPRILQIFSSISFARISMDGVIVAIFGFKRCTIDLSNAIEVTLNRMIDFLDTNFKIARITIQRWTSEYELQALKNSTDSIANVFKDVYKSHLDESADSSVMRQFNLTDSIYTECVCKLLVLCLITQIFAVIAFTWRGCRKK</sequence>
<feature type="domain" description="ABC transporter" evidence="10">
    <location>
        <begin position="42"/>
        <end position="278"/>
    </location>
</feature>
<keyword evidence="8 9" id="KW-0472">Membrane</keyword>
<feature type="transmembrane region" description="Helical" evidence="9">
    <location>
        <begin position="356"/>
        <end position="376"/>
    </location>
</feature>
<keyword evidence="5" id="KW-0547">Nucleotide-binding</keyword>
<dbReference type="PANTHER" id="PTHR48041">
    <property type="entry name" value="ABC TRANSPORTER G FAMILY MEMBER 28"/>
    <property type="match status" value="1"/>
</dbReference>
<dbReference type="Pfam" id="PF01061">
    <property type="entry name" value="ABC2_membrane"/>
    <property type="match status" value="1"/>
</dbReference>
<dbReference type="PROSITE" id="PS50893">
    <property type="entry name" value="ABC_TRANSPORTER_2"/>
    <property type="match status" value="1"/>
</dbReference>
<keyword evidence="12" id="KW-1185">Reference proteome</keyword>
<dbReference type="SMART" id="SM00382">
    <property type="entry name" value="AAA"/>
    <property type="match status" value="1"/>
</dbReference>
<evidence type="ECO:0000256" key="7">
    <source>
        <dbReference type="ARBA" id="ARBA00022989"/>
    </source>
</evidence>
<evidence type="ECO:0000256" key="1">
    <source>
        <dbReference type="ARBA" id="ARBA00004141"/>
    </source>
</evidence>
<evidence type="ECO:0000256" key="6">
    <source>
        <dbReference type="ARBA" id="ARBA00022840"/>
    </source>
</evidence>
<name>T1JZL3_TETUR</name>
<reference evidence="11" key="2">
    <citation type="submission" date="2015-06" db="UniProtKB">
        <authorList>
            <consortium name="EnsemblMetazoa"/>
        </authorList>
    </citation>
    <scope>IDENTIFICATION</scope>
</reference>
<dbReference type="GO" id="GO:0005886">
    <property type="term" value="C:plasma membrane"/>
    <property type="evidence" value="ECO:0007669"/>
    <property type="project" value="TreeGrafter"/>
</dbReference>
<reference evidence="12" key="1">
    <citation type="submission" date="2011-08" db="EMBL/GenBank/DDBJ databases">
        <authorList>
            <person name="Rombauts S."/>
        </authorList>
    </citation>
    <scope>NUCLEOTIDE SEQUENCE</scope>
    <source>
        <strain evidence="12">London</strain>
    </source>
</reference>
<proteinExistence type="inferred from homology"/>
<feature type="transmembrane region" description="Helical" evidence="9">
    <location>
        <begin position="416"/>
        <end position="436"/>
    </location>
</feature>
<comment type="similarity">
    <text evidence="2">Belongs to the ABC transporter superfamily. ABCG family. Eye pigment precursor importer (TC 3.A.1.204) subfamily.</text>
</comment>
<protein>
    <recommendedName>
        <fullName evidence="10">ABC transporter domain-containing protein</fullName>
    </recommendedName>
</protein>
<dbReference type="GO" id="GO:0005524">
    <property type="term" value="F:ATP binding"/>
    <property type="evidence" value="ECO:0007669"/>
    <property type="project" value="UniProtKB-KW"/>
</dbReference>
<dbReference type="EMBL" id="CAEY01001121">
    <property type="status" value="NOT_ANNOTATED_CDS"/>
    <property type="molecule type" value="Genomic_DNA"/>
</dbReference>
<dbReference type="OrthoDB" id="66620at2759"/>
<dbReference type="KEGG" id="tut:107359161"/>
<evidence type="ECO:0000256" key="3">
    <source>
        <dbReference type="ARBA" id="ARBA00022448"/>
    </source>
</evidence>
<evidence type="ECO:0000256" key="4">
    <source>
        <dbReference type="ARBA" id="ARBA00022692"/>
    </source>
</evidence>
<keyword evidence="4 9" id="KW-0812">Transmembrane</keyword>
<dbReference type="PANTHER" id="PTHR48041:SF78">
    <property type="entry name" value="ABC TRANSPORTER EXPRESSED IN TRACHEA, ISOFORM A"/>
    <property type="match status" value="1"/>
</dbReference>
<evidence type="ECO:0000313" key="12">
    <source>
        <dbReference type="Proteomes" id="UP000015104"/>
    </source>
</evidence>
<feature type="transmembrane region" description="Helical" evidence="9">
    <location>
        <begin position="495"/>
        <end position="517"/>
    </location>
</feature>
<keyword evidence="3" id="KW-0813">Transport</keyword>
<dbReference type="GO" id="GO:0140359">
    <property type="term" value="F:ABC-type transporter activity"/>
    <property type="evidence" value="ECO:0007669"/>
    <property type="project" value="InterPro"/>
</dbReference>
<dbReference type="Pfam" id="PF00005">
    <property type="entry name" value="ABC_tran"/>
    <property type="match status" value="1"/>
</dbReference>
<comment type="subcellular location">
    <subcellularLocation>
        <location evidence="1">Membrane</location>
        <topology evidence="1">Multi-pass membrane protein</topology>
    </subcellularLocation>
</comment>
<dbReference type="InterPro" id="IPR003439">
    <property type="entry name" value="ABC_transporter-like_ATP-bd"/>
</dbReference>
<dbReference type="eggNOG" id="KOG0061">
    <property type="taxonomic scope" value="Eukaryota"/>
</dbReference>
<dbReference type="InterPro" id="IPR027417">
    <property type="entry name" value="P-loop_NTPase"/>
</dbReference>
<evidence type="ECO:0000256" key="8">
    <source>
        <dbReference type="ARBA" id="ARBA00023136"/>
    </source>
</evidence>
<evidence type="ECO:0000256" key="5">
    <source>
        <dbReference type="ARBA" id="ARBA00022741"/>
    </source>
</evidence>
<dbReference type="InterPro" id="IPR003593">
    <property type="entry name" value="AAA+_ATPase"/>
</dbReference>
<keyword evidence="7 9" id="KW-1133">Transmembrane helix</keyword>